<accession>A0A8C6GL88</accession>
<name>A0A8C6GL88_MUSSI</name>
<keyword evidence="2" id="KW-1185">Reference proteome</keyword>
<protein>
    <submittedName>
        <fullName evidence="1">Uncharacterized protein</fullName>
    </submittedName>
</protein>
<organism evidence="1 2">
    <name type="scientific">Mus spicilegus</name>
    <name type="common">Mound-building mouse</name>
    <dbReference type="NCBI Taxonomy" id="10103"/>
    <lineage>
        <taxon>Eukaryota</taxon>
        <taxon>Metazoa</taxon>
        <taxon>Chordata</taxon>
        <taxon>Craniata</taxon>
        <taxon>Vertebrata</taxon>
        <taxon>Euteleostomi</taxon>
        <taxon>Mammalia</taxon>
        <taxon>Eutheria</taxon>
        <taxon>Euarchontoglires</taxon>
        <taxon>Glires</taxon>
        <taxon>Rodentia</taxon>
        <taxon>Myomorpha</taxon>
        <taxon>Muroidea</taxon>
        <taxon>Muridae</taxon>
        <taxon>Murinae</taxon>
        <taxon>Mus</taxon>
        <taxon>Mus</taxon>
    </lineage>
</organism>
<proteinExistence type="predicted"/>
<evidence type="ECO:0000313" key="2">
    <source>
        <dbReference type="Proteomes" id="UP000694415"/>
    </source>
</evidence>
<sequence>MDAILNYRPEGSEDYYALLGCDELSSVSRVAGSHQVAFEISHFSWNSNLVPFGRSFGSEKVKD</sequence>
<dbReference type="AlphaFoldDB" id="A0A8C6GL88"/>
<reference evidence="1" key="2">
    <citation type="submission" date="2025-09" db="UniProtKB">
        <authorList>
            <consortium name="Ensembl"/>
        </authorList>
    </citation>
    <scope>IDENTIFICATION</scope>
</reference>
<reference evidence="1" key="1">
    <citation type="submission" date="2025-08" db="UniProtKB">
        <authorList>
            <consortium name="Ensembl"/>
        </authorList>
    </citation>
    <scope>IDENTIFICATION</scope>
</reference>
<dbReference type="Ensembl" id="ENSMSIT00000009859.1">
    <property type="protein sequence ID" value="ENSMSIP00000007739.1"/>
    <property type="gene ID" value="ENSMSIG00000006903.1"/>
</dbReference>
<dbReference type="Proteomes" id="UP000694415">
    <property type="component" value="Unplaced"/>
</dbReference>
<evidence type="ECO:0000313" key="1">
    <source>
        <dbReference type="Ensembl" id="ENSMSIP00000007739.1"/>
    </source>
</evidence>